<feature type="transmembrane region" description="Helical" evidence="6">
    <location>
        <begin position="94"/>
        <end position="112"/>
    </location>
</feature>
<gene>
    <name evidence="7" type="ORF">D6867_03300</name>
</gene>
<evidence type="ECO:0000313" key="8">
    <source>
        <dbReference type="Proteomes" id="UP000285038"/>
    </source>
</evidence>
<feature type="transmembrane region" description="Helical" evidence="6">
    <location>
        <begin position="70"/>
        <end position="88"/>
    </location>
</feature>
<reference evidence="7 8" key="1">
    <citation type="submission" date="2018-09" db="EMBL/GenBank/DDBJ databases">
        <authorList>
            <person name="Handem S."/>
        </authorList>
    </citation>
    <scope>NUCLEOTIDE SEQUENCE [LARGE SCALE GENOMIC DNA]</scope>
    <source>
        <strain evidence="7 8">Spain2270</strain>
    </source>
</reference>
<dbReference type="InterPro" id="IPR011701">
    <property type="entry name" value="MFS"/>
</dbReference>
<keyword evidence="3 6" id="KW-0812">Transmembrane</keyword>
<dbReference type="Proteomes" id="UP000285038">
    <property type="component" value="Unassembled WGS sequence"/>
</dbReference>
<name>A0ABX9PAL1_9STRE</name>
<dbReference type="PANTHER" id="PTHR23513:SF11">
    <property type="entry name" value="STAPHYLOFERRIN A TRANSPORTER"/>
    <property type="match status" value="1"/>
</dbReference>
<sequence>MKNSNRLLLSRSINRVGNAMYDYANSSWITSLGEHAKSYLAIYQFVDYLTLIIFNPIAGVFADQFKRKKILLATDLICMLLCFCISFITTNQYLVYALIVTNIILAISSSFARTANKSFIPSVVDTTDRIKYNANLELSLQVISLVSPIISVYIYSNLGIRWALILNSLSFAVSFFLVQGIEIREEQILLKNKFSILLIFKNFIEGLVYIKEDRRLFLLLWISSLVNFFLACYNYLLPFTNVIYNNSNSYSMFLISGAIGSIIGAIISKNAKGSIKNLNFTVFYSGVSILAIPVLNFFGFFWLIFLANTLCTTSITIFNIIFTTQIQTNSPSDMLGRIFSTTYSAASLLMPLGTFIISSIDGSISNFSFILIGFGMIVIFIISQYTIILQRE</sequence>
<feature type="transmembrane region" description="Helical" evidence="6">
    <location>
        <begin position="301"/>
        <end position="322"/>
    </location>
</feature>
<evidence type="ECO:0000256" key="3">
    <source>
        <dbReference type="ARBA" id="ARBA00022692"/>
    </source>
</evidence>
<feature type="transmembrane region" description="Helical" evidence="6">
    <location>
        <begin position="162"/>
        <end position="181"/>
    </location>
</feature>
<dbReference type="Pfam" id="PF07690">
    <property type="entry name" value="MFS_1"/>
    <property type="match status" value="1"/>
</dbReference>
<feature type="transmembrane region" description="Helical" evidence="6">
    <location>
        <begin position="278"/>
        <end position="295"/>
    </location>
</feature>
<dbReference type="PANTHER" id="PTHR23513">
    <property type="entry name" value="INTEGRAL MEMBRANE EFFLUX PROTEIN-RELATED"/>
    <property type="match status" value="1"/>
</dbReference>
<feature type="transmembrane region" description="Helical" evidence="6">
    <location>
        <begin position="138"/>
        <end position="156"/>
    </location>
</feature>
<dbReference type="RefSeq" id="WP_120007839.1">
    <property type="nucleotide sequence ID" value="NZ_JACSYP010000015.1"/>
</dbReference>
<proteinExistence type="predicted"/>
<protein>
    <submittedName>
        <fullName evidence="7">MFS transporter</fullName>
    </submittedName>
</protein>
<organism evidence="7 8">
    <name type="scientific">Streptococcus pseudopneumoniae</name>
    <dbReference type="NCBI Taxonomy" id="257758"/>
    <lineage>
        <taxon>Bacteria</taxon>
        <taxon>Bacillati</taxon>
        <taxon>Bacillota</taxon>
        <taxon>Bacilli</taxon>
        <taxon>Lactobacillales</taxon>
        <taxon>Streptococcaceae</taxon>
        <taxon>Streptococcus</taxon>
    </lineage>
</organism>
<evidence type="ECO:0000256" key="6">
    <source>
        <dbReference type="SAM" id="Phobius"/>
    </source>
</evidence>
<dbReference type="EMBL" id="RAHZ01000014">
    <property type="protein sequence ID" value="RJY13192.1"/>
    <property type="molecule type" value="Genomic_DNA"/>
</dbReference>
<evidence type="ECO:0000256" key="4">
    <source>
        <dbReference type="ARBA" id="ARBA00022989"/>
    </source>
</evidence>
<feature type="transmembrane region" description="Helical" evidence="6">
    <location>
        <begin position="369"/>
        <end position="389"/>
    </location>
</feature>
<feature type="transmembrane region" description="Helical" evidence="6">
    <location>
        <begin position="216"/>
        <end position="236"/>
    </location>
</feature>
<evidence type="ECO:0000313" key="7">
    <source>
        <dbReference type="EMBL" id="RJY13192.1"/>
    </source>
</evidence>
<keyword evidence="8" id="KW-1185">Reference proteome</keyword>
<evidence type="ECO:0000256" key="2">
    <source>
        <dbReference type="ARBA" id="ARBA00022475"/>
    </source>
</evidence>
<feature type="transmembrane region" description="Helical" evidence="6">
    <location>
        <begin position="334"/>
        <end position="357"/>
    </location>
</feature>
<dbReference type="CDD" id="cd06173">
    <property type="entry name" value="MFS_MefA_like"/>
    <property type="match status" value="1"/>
</dbReference>
<dbReference type="Gene3D" id="1.20.1250.20">
    <property type="entry name" value="MFS general substrate transporter like domains"/>
    <property type="match status" value="1"/>
</dbReference>
<evidence type="ECO:0000256" key="1">
    <source>
        <dbReference type="ARBA" id="ARBA00004651"/>
    </source>
</evidence>
<dbReference type="InterPro" id="IPR036259">
    <property type="entry name" value="MFS_trans_sf"/>
</dbReference>
<dbReference type="SUPFAM" id="SSF103473">
    <property type="entry name" value="MFS general substrate transporter"/>
    <property type="match status" value="1"/>
</dbReference>
<feature type="transmembrane region" description="Helical" evidence="6">
    <location>
        <begin position="40"/>
        <end position="58"/>
    </location>
</feature>
<keyword evidence="4 6" id="KW-1133">Transmembrane helix</keyword>
<feature type="transmembrane region" description="Helical" evidence="6">
    <location>
        <begin position="248"/>
        <end position="266"/>
    </location>
</feature>
<comment type="caution">
    <text evidence="7">The sequence shown here is derived from an EMBL/GenBank/DDBJ whole genome shotgun (WGS) entry which is preliminary data.</text>
</comment>
<comment type="subcellular location">
    <subcellularLocation>
        <location evidence="1">Cell membrane</location>
        <topology evidence="1">Multi-pass membrane protein</topology>
    </subcellularLocation>
</comment>
<keyword evidence="5 6" id="KW-0472">Membrane</keyword>
<accession>A0ABX9PAL1</accession>
<evidence type="ECO:0000256" key="5">
    <source>
        <dbReference type="ARBA" id="ARBA00023136"/>
    </source>
</evidence>
<keyword evidence="2" id="KW-1003">Cell membrane</keyword>